<dbReference type="PANTHER" id="PTHR19957">
    <property type="entry name" value="SYNTAXIN"/>
    <property type="match status" value="1"/>
</dbReference>
<dbReference type="GO" id="GO:0005484">
    <property type="term" value="F:SNAP receptor activity"/>
    <property type="evidence" value="ECO:0007669"/>
    <property type="project" value="TreeGrafter"/>
</dbReference>
<keyword evidence="6" id="KW-1133">Transmembrane helix</keyword>
<dbReference type="InterPro" id="IPR000727">
    <property type="entry name" value="T_SNARE_dom"/>
</dbReference>
<keyword evidence="9" id="KW-1185">Reference proteome</keyword>
<reference evidence="8" key="1">
    <citation type="submission" date="2020-11" db="EMBL/GenBank/DDBJ databases">
        <authorList>
            <person name="Whiteford S."/>
        </authorList>
    </citation>
    <scope>NUCLEOTIDE SEQUENCE</scope>
</reference>
<dbReference type="GO" id="GO:0012505">
    <property type="term" value="C:endomembrane system"/>
    <property type="evidence" value="ECO:0007669"/>
    <property type="project" value="TreeGrafter"/>
</dbReference>
<comment type="similarity">
    <text evidence="2">Belongs to the syntaxin family.</text>
</comment>
<dbReference type="AlphaFoldDB" id="A0A8S4DEG9"/>
<dbReference type="InterPro" id="IPR045242">
    <property type="entry name" value="Syntaxin"/>
</dbReference>
<evidence type="ECO:0000256" key="6">
    <source>
        <dbReference type="ARBA" id="ARBA00022989"/>
    </source>
</evidence>
<accession>A0A8S4DEG9</accession>
<comment type="subcellular location">
    <subcellularLocation>
        <location evidence="1">Membrane</location>
        <topology evidence="1">Single-pass type IV membrane protein</topology>
    </subcellularLocation>
</comment>
<keyword evidence="7" id="KW-0472">Membrane</keyword>
<dbReference type="SMART" id="SM00397">
    <property type="entry name" value="t_SNARE"/>
    <property type="match status" value="1"/>
</dbReference>
<dbReference type="PROSITE" id="PS50192">
    <property type="entry name" value="T_SNARE"/>
    <property type="match status" value="1"/>
</dbReference>
<gene>
    <name evidence="8" type="ORF">PLXY2_LOCUS1865</name>
</gene>
<dbReference type="PANTHER" id="PTHR19957:SF424">
    <property type="entry name" value="SYNTAXIN-1A"/>
    <property type="match status" value="1"/>
</dbReference>
<name>A0A8S4DEG9_PLUXY</name>
<evidence type="ECO:0000313" key="8">
    <source>
        <dbReference type="EMBL" id="CAG9097173.1"/>
    </source>
</evidence>
<dbReference type="GO" id="GO:0005886">
    <property type="term" value="C:plasma membrane"/>
    <property type="evidence" value="ECO:0007669"/>
    <property type="project" value="TreeGrafter"/>
</dbReference>
<proteinExistence type="inferred from homology"/>
<sequence>MRSKDRLSELQNIQNVSNNGQIYNETVEIYVHGEKNYEKDEIQNIFNEVDRMRAWIHDINGNTQLMRRLHADPTFHTNKHLQDQLDSVITQSNAIGLKICGALRQFESRASAKKNDVKARLSRLQYATTRQLYSDALTKHEQTLQMIKDAQYDLLQEQIRLTNLSISEEECQNLLETNNISLFVDNLQAETQEARLVLRDVEARHQELLRIEESLKDVKELFVQMSHLVAQQQDLIDTVEYYASQATEHVEYGGQELMKGTVSRKKARNKKVGLIVCLVSGFLLVLFVLIVT</sequence>
<evidence type="ECO:0000256" key="3">
    <source>
        <dbReference type="ARBA" id="ARBA00022448"/>
    </source>
</evidence>
<comment type="caution">
    <text evidence="8">The sequence shown here is derived from an EMBL/GenBank/DDBJ whole genome shotgun (WGS) entry which is preliminary data.</text>
</comment>
<keyword evidence="3" id="KW-0813">Transport</keyword>
<dbReference type="InterPro" id="IPR010989">
    <property type="entry name" value="SNARE"/>
</dbReference>
<dbReference type="GO" id="GO:0000149">
    <property type="term" value="F:SNARE binding"/>
    <property type="evidence" value="ECO:0007669"/>
    <property type="project" value="TreeGrafter"/>
</dbReference>
<dbReference type="Proteomes" id="UP000653454">
    <property type="component" value="Unassembled WGS sequence"/>
</dbReference>
<evidence type="ECO:0000256" key="2">
    <source>
        <dbReference type="ARBA" id="ARBA00009063"/>
    </source>
</evidence>
<dbReference type="Gene3D" id="1.20.5.110">
    <property type="match status" value="1"/>
</dbReference>
<dbReference type="GO" id="GO:0006887">
    <property type="term" value="P:exocytosis"/>
    <property type="evidence" value="ECO:0007669"/>
    <property type="project" value="TreeGrafter"/>
</dbReference>
<dbReference type="GO" id="GO:0006906">
    <property type="term" value="P:vesicle fusion"/>
    <property type="evidence" value="ECO:0007669"/>
    <property type="project" value="TreeGrafter"/>
</dbReference>
<dbReference type="EMBL" id="CAJHNJ030000004">
    <property type="protein sequence ID" value="CAG9097173.1"/>
    <property type="molecule type" value="Genomic_DNA"/>
</dbReference>
<organism evidence="8 9">
    <name type="scientific">Plutella xylostella</name>
    <name type="common">Diamondback moth</name>
    <name type="synonym">Plutella maculipennis</name>
    <dbReference type="NCBI Taxonomy" id="51655"/>
    <lineage>
        <taxon>Eukaryota</taxon>
        <taxon>Metazoa</taxon>
        <taxon>Ecdysozoa</taxon>
        <taxon>Arthropoda</taxon>
        <taxon>Hexapoda</taxon>
        <taxon>Insecta</taxon>
        <taxon>Pterygota</taxon>
        <taxon>Neoptera</taxon>
        <taxon>Endopterygota</taxon>
        <taxon>Lepidoptera</taxon>
        <taxon>Glossata</taxon>
        <taxon>Ditrysia</taxon>
        <taxon>Yponomeutoidea</taxon>
        <taxon>Plutellidae</taxon>
        <taxon>Plutella</taxon>
    </lineage>
</organism>
<dbReference type="OrthoDB" id="10255013at2759"/>
<protein>
    <submittedName>
        <fullName evidence="8">(diamondback moth) hypothetical protein</fullName>
    </submittedName>
</protein>
<evidence type="ECO:0000256" key="5">
    <source>
        <dbReference type="ARBA" id="ARBA00022775"/>
    </source>
</evidence>
<keyword evidence="4" id="KW-0812">Transmembrane</keyword>
<dbReference type="Gene3D" id="1.20.58.70">
    <property type="match status" value="1"/>
</dbReference>
<dbReference type="CDD" id="cd15848">
    <property type="entry name" value="SNARE_syntaxin1-like"/>
    <property type="match status" value="1"/>
</dbReference>
<dbReference type="GO" id="GO:0031201">
    <property type="term" value="C:SNARE complex"/>
    <property type="evidence" value="ECO:0007669"/>
    <property type="project" value="TreeGrafter"/>
</dbReference>
<keyword evidence="5" id="KW-0532">Neurotransmitter transport</keyword>
<evidence type="ECO:0000256" key="1">
    <source>
        <dbReference type="ARBA" id="ARBA00004211"/>
    </source>
</evidence>
<evidence type="ECO:0000256" key="7">
    <source>
        <dbReference type="ARBA" id="ARBA00023136"/>
    </source>
</evidence>
<dbReference type="SUPFAM" id="SSF47661">
    <property type="entry name" value="t-snare proteins"/>
    <property type="match status" value="1"/>
</dbReference>
<evidence type="ECO:0000256" key="4">
    <source>
        <dbReference type="ARBA" id="ARBA00022692"/>
    </source>
</evidence>
<dbReference type="GO" id="GO:0006886">
    <property type="term" value="P:intracellular protein transport"/>
    <property type="evidence" value="ECO:0007669"/>
    <property type="project" value="TreeGrafter"/>
</dbReference>
<dbReference type="GO" id="GO:0006836">
    <property type="term" value="P:neurotransmitter transport"/>
    <property type="evidence" value="ECO:0007669"/>
    <property type="project" value="UniProtKB-KW"/>
</dbReference>
<dbReference type="GO" id="GO:0048278">
    <property type="term" value="P:vesicle docking"/>
    <property type="evidence" value="ECO:0007669"/>
    <property type="project" value="TreeGrafter"/>
</dbReference>
<evidence type="ECO:0000313" key="9">
    <source>
        <dbReference type="Proteomes" id="UP000653454"/>
    </source>
</evidence>